<dbReference type="InterPro" id="IPR006311">
    <property type="entry name" value="TAT_signal"/>
</dbReference>
<comment type="similarity">
    <text evidence="1 4">Belongs to the glycosyl hydrolase 28 family.</text>
</comment>
<dbReference type="GO" id="GO:0016787">
    <property type="term" value="F:hydrolase activity"/>
    <property type="evidence" value="ECO:0007669"/>
    <property type="project" value="UniProtKB-KW"/>
</dbReference>
<evidence type="ECO:0000313" key="7">
    <source>
        <dbReference type="Proteomes" id="UP001291653"/>
    </source>
</evidence>
<evidence type="ECO:0000256" key="5">
    <source>
        <dbReference type="SAM" id="SignalP"/>
    </source>
</evidence>
<dbReference type="InterPro" id="IPR006626">
    <property type="entry name" value="PbH1"/>
</dbReference>
<evidence type="ECO:0000256" key="2">
    <source>
        <dbReference type="ARBA" id="ARBA00022801"/>
    </source>
</evidence>
<dbReference type="InterPro" id="IPR012334">
    <property type="entry name" value="Pectin_lyas_fold"/>
</dbReference>
<dbReference type="SUPFAM" id="SSF51126">
    <property type="entry name" value="Pectin lyase-like"/>
    <property type="match status" value="1"/>
</dbReference>
<evidence type="ECO:0000256" key="3">
    <source>
        <dbReference type="ARBA" id="ARBA00023295"/>
    </source>
</evidence>
<keyword evidence="7" id="KW-1185">Reference proteome</keyword>
<comment type="caution">
    <text evidence="6">The sequence shown here is derived from an EMBL/GenBank/DDBJ whole genome shotgun (WGS) entry which is preliminary data.</text>
</comment>
<sequence>MHPHPSRRSALAAGGALAAGSVLPLARPASAAGPATAAGPAAGAAPSGWSRVPGILARIRPPRFPRRWFDITRFGAVGDGTTLNTAAIRAAVGACHRAGGGHVVVPAGRFVTGAIHLRSGVDLQVSEGGILAFSPDPADFLPAVRTRWEGTECWNYSPLIYAHGQRGVAVTGSGILDGQARRGPWESWYRTGTLQGPDQRLLRRMGSEGVPVADRVFGAGRHLRPQMIQFNRCRDVLVSDLTIVDPPMWTVHPVLSVNVTVRNITVESLLHNTDGVNPEASRLVRITGCRFNTNDDCVAVKAGRDEDGHRVGVPSEDIVVQKCDFSGRWGGVTVGSEMSGGVRNVFAEDCRINPPDFPGHYPVKYPVYLKASRKRGGFIDGVYVRRFTGRAVERDVLFVTMDYNNGEGGTLPVSVRNIQLSDTTIDGARAVLNLVGLETDRLRGVRLSRCDFTGVRGPDTVVFTDGLTRHQVTVNGVEMP</sequence>
<accession>A0ABQ5P718</accession>
<keyword evidence="5" id="KW-0732">Signal</keyword>
<dbReference type="PANTHER" id="PTHR31339:SF9">
    <property type="entry name" value="PLASMIN AND FIBRONECTIN-BINDING PROTEIN A"/>
    <property type="match status" value="1"/>
</dbReference>
<name>A0ABQ5P718_9ACTN</name>
<dbReference type="Gene3D" id="2.160.20.10">
    <property type="entry name" value="Single-stranded right-handed beta-helix, Pectin lyase-like"/>
    <property type="match status" value="1"/>
</dbReference>
<keyword evidence="2 4" id="KW-0378">Hydrolase</keyword>
<protein>
    <submittedName>
        <fullName evidence="6">Glycoside hydrolase family 28 protein</fullName>
    </submittedName>
</protein>
<evidence type="ECO:0000256" key="1">
    <source>
        <dbReference type="ARBA" id="ARBA00008834"/>
    </source>
</evidence>
<feature type="chain" id="PRO_5046141829" evidence="5">
    <location>
        <begin position="32"/>
        <end position="480"/>
    </location>
</feature>
<dbReference type="RefSeq" id="WP_323450347.1">
    <property type="nucleotide sequence ID" value="NZ_BSBI01000014.1"/>
</dbReference>
<dbReference type="SMART" id="SM00710">
    <property type="entry name" value="PbH1"/>
    <property type="match status" value="4"/>
</dbReference>
<gene>
    <name evidence="6" type="ORF">SYYSPA8_28740</name>
</gene>
<dbReference type="Pfam" id="PF00295">
    <property type="entry name" value="Glyco_hydro_28"/>
    <property type="match status" value="1"/>
</dbReference>
<dbReference type="InterPro" id="IPR051801">
    <property type="entry name" value="GH28_Enzymes"/>
</dbReference>
<dbReference type="EMBL" id="BSBI01000014">
    <property type="protein sequence ID" value="GLF98367.1"/>
    <property type="molecule type" value="Genomic_DNA"/>
</dbReference>
<dbReference type="InterPro" id="IPR011050">
    <property type="entry name" value="Pectin_lyase_fold/virulence"/>
</dbReference>
<evidence type="ECO:0000313" key="6">
    <source>
        <dbReference type="EMBL" id="GLF98367.1"/>
    </source>
</evidence>
<dbReference type="Proteomes" id="UP001291653">
    <property type="component" value="Unassembled WGS sequence"/>
</dbReference>
<proteinExistence type="inferred from homology"/>
<dbReference type="InterPro" id="IPR000743">
    <property type="entry name" value="Glyco_hydro_28"/>
</dbReference>
<evidence type="ECO:0000256" key="4">
    <source>
        <dbReference type="RuleBase" id="RU361169"/>
    </source>
</evidence>
<dbReference type="PROSITE" id="PS51318">
    <property type="entry name" value="TAT"/>
    <property type="match status" value="1"/>
</dbReference>
<organism evidence="6 7">
    <name type="scientific">Streptomyces yaizuensis</name>
    <dbReference type="NCBI Taxonomy" id="2989713"/>
    <lineage>
        <taxon>Bacteria</taxon>
        <taxon>Bacillati</taxon>
        <taxon>Actinomycetota</taxon>
        <taxon>Actinomycetes</taxon>
        <taxon>Kitasatosporales</taxon>
        <taxon>Streptomycetaceae</taxon>
        <taxon>Streptomyces</taxon>
    </lineage>
</organism>
<reference evidence="6 7" key="1">
    <citation type="submission" date="2022-10" db="EMBL/GenBank/DDBJ databases">
        <title>Draft genome sequence of Streptomyces sp. YSPA8.</title>
        <authorList>
            <person name="Moriuchi R."/>
            <person name="Dohra H."/>
            <person name="Yamamura H."/>
            <person name="Kodani S."/>
        </authorList>
    </citation>
    <scope>NUCLEOTIDE SEQUENCE [LARGE SCALE GENOMIC DNA]</scope>
    <source>
        <strain evidence="6 7">YSPA8</strain>
    </source>
</reference>
<dbReference type="PANTHER" id="PTHR31339">
    <property type="entry name" value="PECTIN LYASE-RELATED"/>
    <property type="match status" value="1"/>
</dbReference>
<keyword evidence="3 4" id="KW-0326">Glycosidase</keyword>
<feature type="signal peptide" evidence="5">
    <location>
        <begin position="1"/>
        <end position="31"/>
    </location>
</feature>